<comment type="caution">
    <text evidence="2">The sequence shown here is derived from an EMBL/GenBank/DDBJ whole genome shotgun (WGS) entry which is preliminary data.</text>
</comment>
<proteinExistence type="predicted"/>
<dbReference type="RefSeq" id="WP_379953861.1">
    <property type="nucleotide sequence ID" value="NZ_JAUYVI010000001.1"/>
</dbReference>
<accession>A0ABU0YFH4</accession>
<evidence type="ECO:0000313" key="2">
    <source>
        <dbReference type="EMBL" id="MDQ7246468.1"/>
    </source>
</evidence>
<feature type="chain" id="PRO_5045606505" description="Lipoprotein" evidence="1">
    <location>
        <begin position="23"/>
        <end position="81"/>
    </location>
</feature>
<keyword evidence="3" id="KW-1185">Reference proteome</keyword>
<evidence type="ECO:0008006" key="4">
    <source>
        <dbReference type="Google" id="ProtNLM"/>
    </source>
</evidence>
<keyword evidence="1" id="KW-0732">Signal</keyword>
<evidence type="ECO:0000313" key="3">
    <source>
        <dbReference type="Proteomes" id="UP001230156"/>
    </source>
</evidence>
<name>A0ABU0YFH4_9PROT</name>
<organism evidence="2 3">
    <name type="scientific">Dongia sedimenti</name>
    <dbReference type="NCBI Taxonomy" id="3064282"/>
    <lineage>
        <taxon>Bacteria</taxon>
        <taxon>Pseudomonadati</taxon>
        <taxon>Pseudomonadota</taxon>
        <taxon>Alphaproteobacteria</taxon>
        <taxon>Rhodospirillales</taxon>
        <taxon>Dongiaceae</taxon>
        <taxon>Dongia</taxon>
    </lineage>
</organism>
<evidence type="ECO:0000256" key="1">
    <source>
        <dbReference type="SAM" id="SignalP"/>
    </source>
</evidence>
<gene>
    <name evidence="2" type="ORF">Q8A70_02265</name>
</gene>
<feature type="signal peptide" evidence="1">
    <location>
        <begin position="1"/>
        <end position="22"/>
    </location>
</feature>
<dbReference type="Proteomes" id="UP001230156">
    <property type="component" value="Unassembled WGS sequence"/>
</dbReference>
<dbReference type="PROSITE" id="PS51257">
    <property type="entry name" value="PROKAR_LIPOPROTEIN"/>
    <property type="match status" value="1"/>
</dbReference>
<sequence>MLAAFRKAASVAAIAAAAAILAGCTVEPAPYTGTVYATEPSEVFVDPYDHFDYDHYGYYHHSFYDHHYGSGYHGGGMHGHG</sequence>
<reference evidence="3" key="1">
    <citation type="submission" date="2023-08" db="EMBL/GenBank/DDBJ databases">
        <title>Rhodospirillaceae gen. nov., a novel taxon isolated from the Yangtze River Yuezi River estuary sludge.</title>
        <authorList>
            <person name="Ruan L."/>
        </authorList>
    </citation>
    <scope>NUCLEOTIDE SEQUENCE [LARGE SCALE GENOMIC DNA]</scope>
    <source>
        <strain evidence="3">R-7</strain>
    </source>
</reference>
<dbReference type="EMBL" id="JAUYVI010000001">
    <property type="protein sequence ID" value="MDQ7246468.1"/>
    <property type="molecule type" value="Genomic_DNA"/>
</dbReference>
<protein>
    <recommendedName>
        <fullName evidence="4">Lipoprotein</fullName>
    </recommendedName>
</protein>